<evidence type="ECO:0000313" key="7">
    <source>
        <dbReference type="Proteomes" id="UP000317429"/>
    </source>
</evidence>
<dbReference type="RefSeq" id="WP_197526890.1">
    <property type="nucleotide sequence ID" value="NZ_CP036291.1"/>
</dbReference>
<dbReference type="Gene3D" id="3.40.720.10">
    <property type="entry name" value="Alkaline Phosphatase, subunit A"/>
    <property type="match status" value="1"/>
</dbReference>
<dbReference type="InterPro" id="IPR024607">
    <property type="entry name" value="Sulfatase_CS"/>
</dbReference>
<keyword evidence="4" id="KW-0325">Glycoprotein</keyword>
<sequence>MTHSSFLFRVLRLVSSAVCRHPLLAGKVRRSVLSATGALLVLFAGSVAAADKPPVNILFIMSDDHAAHAIGAYGGRFAPLDPTPTLDRLASEGVRFDRCFCSNSICVPSRATLMTGQYSHKNGLRTLVGELPAERQTLALRMREAGYETAMIGKWHLGAEPAAFDHYCVLDGQGKYFNPTFFVRGPKAWPHNTRRPSDASYDSIHSSDAITDESIAWLRKRKSDRPFFLMHHFKAPHDNFENAERYDWLYDDVEIPEPANLTHRGGHGPVGRPPYGTSVSRRNTRRNMGQHMDTPQSLDDQAYTAESYQRYLKKYLRCVRGVDDNIARLLRALKDLGQLDNTIVIYTADQGFMLGEHDYIDKRWIYEESMRMPLIVWGAGVPSGGAVRHELISNVDYLPTILDLAGADPAGDDLAGDDAAGAQLDGRSFAPMLSGEAIEDWRDQAYYRYWMHMTHHDVPAHYGIRTDDYKLVFFYGLPLDARGALPTPTPAYWELYDLRGDPTEDNNVIDDPRYADVAADLKQRLLALKEEVGDTDEPHEQLMTVRKAAW</sequence>
<dbReference type="InterPro" id="IPR017850">
    <property type="entry name" value="Alkaline_phosphatase_core_sf"/>
</dbReference>
<dbReference type="EMBL" id="CP036291">
    <property type="protein sequence ID" value="QDU89814.1"/>
    <property type="molecule type" value="Genomic_DNA"/>
</dbReference>
<keyword evidence="7" id="KW-1185">Reference proteome</keyword>
<dbReference type="EC" id="3.1.6.1" evidence="6"/>
<keyword evidence="2" id="KW-0732">Signal</keyword>
<evidence type="ECO:0000256" key="1">
    <source>
        <dbReference type="ARBA" id="ARBA00008779"/>
    </source>
</evidence>
<dbReference type="GO" id="GO:0004065">
    <property type="term" value="F:arylsulfatase activity"/>
    <property type="evidence" value="ECO:0007669"/>
    <property type="project" value="UniProtKB-EC"/>
</dbReference>
<dbReference type="Proteomes" id="UP000317429">
    <property type="component" value="Chromosome"/>
</dbReference>
<keyword evidence="3 6" id="KW-0378">Hydrolase</keyword>
<evidence type="ECO:0000256" key="3">
    <source>
        <dbReference type="ARBA" id="ARBA00022801"/>
    </source>
</evidence>
<feature type="domain" description="Sulfatase N-terminal" evidence="5">
    <location>
        <begin position="56"/>
        <end position="407"/>
    </location>
</feature>
<dbReference type="SUPFAM" id="SSF53649">
    <property type="entry name" value="Alkaline phosphatase-like"/>
    <property type="match status" value="1"/>
</dbReference>
<organism evidence="6 7">
    <name type="scientific">Pirellulimonas nuda</name>
    <dbReference type="NCBI Taxonomy" id="2528009"/>
    <lineage>
        <taxon>Bacteria</taxon>
        <taxon>Pseudomonadati</taxon>
        <taxon>Planctomycetota</taxon>
        <taxon>Planctomycetia</taxon>
        <taxon>Pirellulales</taxon>
        <taxon>Lacipirellulaceae</taxon>
        <taxon>Pirellulimonas</taxon>
    </lineage>
</organism>
<proteinExistence type="inferred from homology"/>
<dbReference type="PROSITE" id="PS00149">
    <property type="entry name" value="SULFATASE_2"/>
    <property type="match status" value="1"/>
</dbReference>
<gene>
    <name evidence="6" type="primary">atsA_60</name>
    <name evidence="6" type="ORF">Pla175_32100</name>
</gene>
<evidence type="ECO:0000256" key="2">
    <source>
        <dbReference type="ARBA" id="ARBA00022729"/>
    </source>
</evidence>
<dbReference type="PANTHER" id="PTHR43108">
    <property type="entry name" value="N-ACETYLGLUCOSAMINE-6-SULFATASE FAMILY MEMBER"/>
    <property type="match status" value="1"/>
</dbReference>
<dbReference type="InterPro" id="IPR000917">
    <property type="entry name" value="Sulfatase_N"/>
</dbReference>
<reference evidence="6 7" key="1">
    <citation type="submission" date="2019-02" db="EMBL/GenBank/DDBJ databases">
        <title>Deep-cultivation of Planctomycetes and their phenomic and genomic characterization uncovers novel biology.</title>
        <authorList>
            <person name="Wiegand S."/>
            <person name="Jogler M."/>
            <person name="Boedeker C."/>
            <person name="Pinto D."/>
            <person name="Vollmers J."/>
            <person name="Rivas-Marin E."/>
            <person name="Kohn T."/>
            <person name="Peeters S.H."/>
            <person name="Heuer A."/>
            <person name="Rast P."/>
            <person name="Oberbeckmann S."/>
            <person name="Bunk B."/>
            <person name="Jeske O."/>
            <person name="Meyerdierks A."/>
            <person name="Storesund J.E."/>
            <person name="Kallscheuer N."/>
            <person name="Luecker S."/>
            <person name="Lage O.M."/>
            <person name="Pohl T."/>
            <person name="Merkel B.J."/>
            <person name="Hornburger P."/>
            <person name="Mueller R.-W."/>
            <person name="Bruemmer F."/>
            <person name="Labrenz M."/>
            <person name="Spormann A.M."/>
            <person name="Op den Camp H."/>
            <person name="Overmann J."/>
            <person name="Amann R."/>
            <person name="Jetten M.S.M."/>
            <person name="Mascher T."/>
            <person name="Medema M.H."/>
            <person name="Devos D.P."/>
            <person name="Kaster A.-K."/>
            <person name="Ovreas L."/>
            <person name="Rohde M."/>
            <person name="Galperin M.Y."/>
            <person name="Jogler C."/>
        </authorList>
    </citation>
    <scope>NUCLEOTIDE SEQUENCE [LARGE SCALE GENOMIC DNA]</scope>
    <source>
        <strain evidence="6 7">Pla175</strain>
    </source>
</reference>
<dbReference type="KEGG" id="pnd:Pla175_32100"/>
<dbReference type="PANTHER" id="PTHR43108:SF6">
    <property type="entry name" value="N-SULPHOGLUCOSAMINE SULPHOHYDROLASE"/>
    <property type="match status" value="1"/>
</dbReference>
<evidence type="ECO:0000313" key="6">
    <source>
        <dbReference type="EMBL" id="QDU89814.1"/>
    </source>
</evidence>
<comment type="similarity">
    <text evidence="1">Belongs to the sulfatase family.</text>
</comment>
<dbReference type="AlphaFoldDB" id="A0A518DEB0"/>
<evidence type="ECO:0000259" key="5">
    <source>
        <dbReference type="Pfam" id="PF00884"/>
    </source>
</evidence>
<name>A0A518DEB0_9BACT</name>
<protein>
    <submittedName>
        <fullName evidence="6">Arylsulfatase</fullName>
        <ecNumber evidence="6">3.1.6.1</ecNumber>
    </submittedName>
</protein>
<accession>A0A518DEB0</accession>
<dbReference type="CDD" id="cd16031">
    <property type="entry name" value="G6S_like"/>
    <property type="match status" value="1"/>
</dbReference>
<evidence type="ECO:0000256" key="4">
    <source>
        <dbReference type="ARBA" id="ARBA00023180"/>
    </source>
</evidence>
<dbReference type="Pfam" id="PF00884">
    <property type="entry name" value="Sulfatase"/>
    <property type="match status" value="1"/>
</dbReference>